<reference evidence="1 2" key="1">
    <citation type="submission" date="2011-02" db="EMBL/GenBank/DDBJ databases">
        <title>The Genome Sequence of Sphaeroforma arctica JP610.</title>
        <authorList>
            <consortium name="The Broad Institute Genome Sequencing Platform"/>
            <person name="Russ C."/>
            <person name="Cuomo C."/>
            <person name="Young S.K."/>
            <person name="Zeng Q."/>
            <person name="Gargeya S."/>
            <person name="Alvarado L."/>
            <person name="Berlin A."/>
            <person name="Chapman S.B."/>
            <person name="Chen Z."/>
            <person name="Freedman E."/>
            <person name="Gellesch M."/>
            <person name="Goldberg J."/>
            <person name="Griggs A."/>
            <person name="Gujja S."/>
            <person name="Heilman E."/>
            <person name="Heiman D."/>
            <person name="Howarth C."/>
            <person name="Mehta T."/>
            <person name="Neiman D."/>
            <person name="Pearson M."/>
            <person name="Roberts A."/>
            <person name="Saif S."/>
            <person name="Shea T."/>
            <person name="Shenoy N."/>
            <person name="Sisk P."/>
            <person name="Stolte C."/>
            <person name="Sykes S."/>
            <person name="White J."/>
            <person name="Yandava C."/>
            <person name="Burger G."/>
            <person name="Gray M.W."/>
            <person name="Holland P.W.H."/>
            <person name="King N."/>
            <person name="Lang F.B.F."/>
            <person name="Roger A.J."/>
            <person name="Ruiz-Trillo I."/>
            <person name="Haas B."/>
            <person name="Nusbaum C."/>
            <person name="Birren B."/>
        </authorList>
    </citation>
    <scope>NUCLEOTIDE SEQUENCE [LARGE SCALE GENOMIC DNA]</scope>
    <source>
        <strain evidence="1 2">JP610</strain>
    </source>
</reference>
<proteinExistence type="predicted"/>
<accession>A0A0L0FGL2</accession>
<dbReference type="GeneID" id="25912794"/>
<gene>
    <name evidence="1" type="ORF">SARC_12290</name>
</gene>
<evidence type="ECO:0000313" key="2">
    <source>
        <dbReference type="Proteomes" id="UP000054560"/>
    </source>
</evidence>
<feature type="non-terminal residue" evidence="1">
    <location>
        <position position="1"/>
    </location>
</feature>
<name>A0A0L0FGL2_9EUKA</name>
<organism evidence="1 2">
    <name type="scientific">Sphaeroforma arctica JP610</name>
    <dbReference type="NCBI Taxonomy" id="667725"/>
    <lineage>
        <taxon>Eukaryota</taxon>
        <taxon>Ichthyosporea</taxon>
        <taxon>Ichthyophonida</taxon>
        <taxon>Sphaeroforma</taxon>
    </lineage>
</organism>
<sequence>ECASLHGALCATCSLDVCLSCVEGYSLVQSTNTCAADRLQIADIESGEQLTAPAYVSYNDKRKQRQAIMLNMKPSSDEVAAAAADKAAQTEIKARQARRASTARESQAQAVMAGAITAVFLVMVF</sequence>
<protein>
    <submittedName>
        <fullName evidence="1">Uncharacterized protein</fullName>
    </submittedName>
</protein>
<dbReference type="AlphaFoldDB" id="A0A0L0FGL2"/>
<dbReference type="RefSeq" id="XP_014149080.1">
    <property type="nucleotide sequence ID" value="XM_014293605.1"/>
</dbReference>
<dbReference type="Proteomes" id="UP000054560">
    <property type="component" value="Unassembled WGS sequence"/>
</dbReference>
<dbReference type="EMBL" id="KQ243798">
    <property type="protein sequence ID" value="KNC75178.1"/>
    <property type="molecule type" value="Genomic_DNA"/>
</dbReference>
<keyword evidence="2" id="KW-1185">Reference proteome</keyword>
<evidence type="ECO:0000313" key="1">
    <source>
        <dbReference type="EMBL" id="KNC75178.1"/>
    </source>
</evidence>